<feature type="transmembrane region" description="Helical" evidence="9">
    <location>
        <begin position="79"/>
        <end position="102"/>
    </location>
</feature>
<evidence type="ECO:0000313" key="12">
    <source>
        <dbReference type="Proteomes" id="UP001220395"/>
    </source>
</evidence>
<keyword evidence="6 9" id="KW-1133">Transmembrane helix</keyword>
<comment type="function">
    <text evidence="9">Catalyzes the phospholipid dependent N-acylation of the N-terminal cysteine of apolipoprotein, the last step in lipoprotein maturation.</text>
</comment>
<dbReference type="Proteomes" id="UP001220395">
    <property type="component" value="Chromosome"/>
</dbReference>
<dbReference type="EC" id="2.3.1.269" evidence="9"/>
<keyword evidence="8 9" id="KW-0012">Acyltransferase</keyword>
<comment type="pathway">
    <text evidence="9">Protein modification; lipoprotein biosynthesis (N-acyl transfer).</text>
</comment>
<dbReference type="RefSeq" id="WP_273686864.1">
    <property type="nucleotide sequence ID" value="NZ_CP117411.1"/>
</dbReference>
<dbReference type="Pfam" id="PF00795">
    <property type="entry name" value="CN_hydrolase"/>
    <property type="match status" value="1"/>
</dbReference>
<comment type="catalytic activity">
    <reaction evidence="9">
        <text>N-terminal S-1,2-diacyl-sn-glyceryl-L-cysteinyl-[lipoprotein] + a glycerophospholipid = N-acyl-S-1,2-diacyl-sn-glyceryl-L-cysteinyl-[lipoprotein] + a 2-acyl-sn-glycero-3-phospholipid + H(+)</text>
        <dbReference type="Rhea" id="RHEA:48228"/>
        <dbReference type="Rhea" id="RHEA-COMP:14681"/>
        <dbReference type="Rhea" id="RHEA-COMP:14684"/>
        <dbReference type="ChEBI" id="CHEBI:15378"/>
        <dbReference type="ChEBI" id="CHEBI:136912"/>
        <dbReference type="ChEBI" id="CHEBI:140656"/>
        <dbReference type="ChEBI" id="CHEBI:140657"/>
        <dbReference type="ChEBI" id="CHEBI:140660"/>
        <dbReference type="EC" id="2.3.1.269"/>
    </reaction>
</comment>
<dbReference type="HAMAP" id="MF_01148">
    <property type="entry name" value="Lnt"/>
    <property type="match status" value="1"/>
</dbReference>
<evidence type="ECO:0000256" key="1">
    <source>
        <dbReference type="ARBA" id="ARBA00004651"/>
    </source>
</evidence>
<accession>A0ABY7TI96</accession>
<comment type="subcellular location">
    <subcellularLocation>
        <location evidence="1 9">Cell membrane</location>
        <topology evidence="1 9">Multi-pass membrane protein</topology>
    </subcellularLocation>
</comment>
<dbReference type="Gene3D" id="3.60.110.10">
    <property type="entry name" value="Carbon-nitrogen hydrolase"/>
    <property type="match status" value="1"/>
</dbReference>
<dbReference type="PROSITE" id="PS50263">
    <property type="entry name" value="CN_HYDROLASE"/>
    <property type="match status" value="1"/>
</dbReference>
<evidence type="ECO:0000256" key="2">
    <source>
        <dbReference type="ARBA" id="ARBA00010065"/>
    </source>
</evidence>
<dbReference type="InterPro" id="IPR003010">
    <property type="entry name" value="C-N_Hydrolase"/>
</dbReference>
<dbReference type="InterPro" id="IPR045378">
    <property type="entry name" value="LNT_N"/>
</dbReference>
<feature type="transmembrane region" description="Helical" evidence="9">
    <location>
        <begin position="192"/>
        <end position="211"/>
    </location>
</feature>
<dbReference type="PANTHER" id="PTHR38686">
    <property type="entry name" value="APOLIPOPROTEIN N-ACYLTRANSFERASE"/>
    <property type="match status" value="1"/>
</dbReference>
<dbReference type="NCBIfam" id="TIGR00546">
    <property type="entry name" value="lnt"/>
    <property type="match status" value="1"/>
</dbReference>
<evidence type="ECO:0000256" key="9">
    <source>
        <dbReference type="HAMAP-Rule" id="MF_01148"/>
    </source>
</evidence>
<sequence length="506" mass="53950">MTPFAAAFLLGLVSALGFAPVGAWPATIICFALWAFLLGAARDVRGALKLGWAFGVGHFLIGLNWIAEAFTYQAAMPGWLGWVAVLLLSLFLAIYPAIAAGIAWRYGRGGGHRFALMLGAAWTFGEWLRATLFTGFAWNPVAAIWAGTPIAFPARLIGTYGLSGLTVAAAAMLWPLGMMLRAAGKGRKLPPGRFATTLAPYAIAFALILSLRGPPLPADPRAPLLHIVQPNIGQEDKWDEASAPRNYARLAGLTGEPGTLPRLILWPEVAVPDFLEEDALARIRIADLMGPRDLLLTGAQSLHYAPDGTILSAGNSAFGMTSGARLIGKYDKSHLVPFGEYLPMRPVLSALGLSRLAPGDIDFRPGPGARSFALPGIGLVGTQICYEIIFSGHVVDPDRRPRFLYNPSNDAWFGRFGPPQHLAQAQLRAVEEGLPIVRATPTGISAVIDADGEVMASLPWHEAGAIDARLPPARKPTPFSQGHNWLALGFAALMAALAIATGRRAR</sequence>
<keyword evidence="7 9" id="KW-0472">Membrane</keyword>
<dbReference type="PANTHER" id="PTHR38686:SF1">
    <property type="entry name" value="APOLIPOPROTEIN N-ACYLTRANSFERASE"/>
    <property type="match status" value="1"/>
</dbReference>
<protein>
    <recommendedName>
        <fullName evidence="9">Apolipoprotein N-acyltransferase</fullName>
        <shortName evidence="9">ALP N-acyltransferase</shortName>
        <ecNumber evidence="9">2.3.1.269</ecNumber>
    </recommendedName>
</protein>
<feature type="domain" description="CN hydrolase" evidence="10">
    <location>
        <begin position="228"/>
        <end position="472"/>
    </location>
</feature>
<comment type="similarity">
    <text evidence="2 9">Belongs to the CN hydrolase family. Apolipoprotein N-acyltransferase subfamily.</text>
</comment>
<feature type="transmembrane region" description="Helical" evidence="9">
    <location>
        <begin position="114"/>
        <end position="137"/>
    </location>
</feature>
<evidence type="ECO:0000259" key="10">
    <source>
        <dbReference type="PROSITE" id="PS50263"/>
    </source>
</evidence>
<dbReference type="SUPFAM" id="SSF56317">
    <property type="entry name" value="Carbon-nitrogen hydrolase"/>
    <property type="match status" value="1"/>
</dbReference>
<dbReference type="EMBL" id="CP117411">
    <property type="protein sequence ID" value="WCT72890.1"/>
    <property type="molecule type" value="Genomic_DNA"/>
</dbReference>
<evidence type="ECO:0000256" key="8">
    <source>
        <dbReference type="ARBA" id="ARBA00023315"/>
    </source>
</evidence>
<keyword evidence="12" id="KW-1185">Reference proteome</keyword>
<evidence type="ECO:0000313" key="11">
    <source>
        <dbReference type="EMBL" id="WCT72890.1"/>
    </source>
</evidence>
<evidence type="ECO:0000256" key="3">
    <source>
        <dbReference type="ARBA" id="ARBA00022475"/>
    </source>
</evidence>
<dbReference type="CDD" id="cd07571">
    <property type="entry name" value="ALP_N-acyl_transferase"/>
    <property type="match status" value="1"/>
</dbReference>
<keyword evidence="5 9" id="KW-0812">Transmembrane</keyword>
<keyword evidence="4 9" id="KW-0808">Transferase</keyword>
<organism evidence="11 12">
    <name type="scientific">Sphingomonas naphthae</name>
    <dbReference type="NCBI Taxonomy" id="1813468"/>
    <lineage>
        <taxon>Bacteria</taxon>
        <taxon>Pseudomonadati</taxon>
        <taxon>Pseudomonadota</taxon>
        <taxon>Alphaproteobacteria</taxon>
        <taxon>Sphingomonadales</taxon>
        <taxon>Sphingomonadaceae</taxon>
        <taxon>Sphingomonas</taxon>
    </lineage>
</organism>
<feature type="transmembrane region" description="Helical" evidence="9">
    <location>
        <begin position="485"/>
        <end position="502"/>
    </location>
</feature>
<gene>
    <name evidence="9 11" type="primary">lnt</name>
    <name evidence="11" type="ORF">PQ455_14780</name>
</gene>
<feature type="transmembrane region" description="Helical" evidence="9">
    <location>
        <begin position="157"/>
        <end position="180"/>
    </location>
</feature>
<evidence type="ECO:0000256" key="5">
    <source>
        <dbReference type="ARBA" id="ARBA00022692"/>
    </source>
</evidence>
<evidence type="ECO:0000256" key="4">
    <source>
        <dbReference type="ARBA" id="ARBA00022679"/>
    </source>
</evidence>
<dbReference type="Pfam" id="PF20154">
    <property type="entry name" value="LNT_N"/>
    <property type="match status" value="1"/>
</dbReference>
<evidence type="ECO:0000256" key="7">
    <source>
        <dbReference type="ARBA" id="ARBA00023136"/>
    </source>
</evidence>
<evidence type="ECO:0000256" key="6">
    <source>
        <dbReference type="ARBA" id="ARBA00022989"/>
    </source>
</evidence>
<dbReference type="InterPro" id="IPR036526">
    <property type="entry name" value="C-N_Hydrolase_sf"/>
</dbReference>
<keyword evidence="3 9" id="KW-1003">Cell membrane</keyword>
<feature type="transmembrane region" description="Helical" evidence="9">
    <location>
        <begin position="48"/>
        <end position="67"/>
    </location>
</feature>
<name>A0ABY7TI96_9SPHN</name>
<feature type="transmembrane region" description="Helical" evidence="9">
    <location>
        <begin position="25"/>
        <end position="41"/>
    </location>
</feature>
<reference evidence="11 12" key="1">
    <citation type="submission" date="2023-02" db="EMBL/GenBank/DDBJ databases">
        <title>Genome sequence of Sphingomonas naphthae.</title>
        <authorList>
            <person name="Kim S."/>
            <person name="Heo J."/>
            <person name="Kwon S.-W."/>
        </authorList>
    </citation>
    <scope>NUCLEOTIDE SEQUENCE [LARGE SCALE GENOMIC DNA]</scope>
    <source>
        <strain evidence="11 12">KACC 18716</strain>
    </source>
</reference>
<proteinExistence type="inferred from homology"/>
<dbReference type="InterPro" id="IPR004563">
    <property type="entry name" value="Apolipo_AcylTrfase"/>
</dbReference>